<dbReference type="AlphaFoldDB" id="A0A0L8V6M2"/>
<feature type="transmembrane region" description="Helical" evidence="1">
    <location>
        <begin position="234"/>
        <end position="254"/>
    </location>
</feature>
<feature type="transmembrane region" description="Helical" evidence="1">
    <location>
        <begin position="76"/>
        <end position="95"/>
    </location>
</feature>
<dbReference type="PANTHER" id="PTHR18640:SF5">
    <property type="entry name" value="SODIUM_BILE ACID COTRANSPORTER 7"/>
    <property type="match status" value="1"/>
</dbReference>
<protein>
    <recommendedName>
        <fullName evidence="4">Bile acid:sodium symporter</fullName>
    </recommendedName>
</protein>
<keyword evidence="1" id="KW-0812">Transmembrane</keyword>
<evidence type="ECO:0000313" key="3">
    <source>
        <dbReference type="Proteomes" id="UP000036958"/>
    </source>
</evidence>
<dbReference type="PATRIC" id="fig|1409788.3.peg.3166"/>
<feature type="transmembrane region" description="Helical" evidence="1">
    <location>
        <begin position="177"/>
        <end position="198"/>
    </location>
</feature>
<accession>A0A0L8V6M2</accession>
<evidence type="ECO:0000256" key="1">
    <source>
        <dbReference type="SAM" id="Phobius"/>
    </source>
</evidence>
<dbReference type="GO" id="GO:0005886">
    <property type="term" value="C:plasma membrane"/>
    <property type="evidence" value="ECO:0007669"/>
    <property type="project" value="TreeGrafter"/>
</dbReference>
<feature type="transmembrane region" description="Helical" evidence="1">
    <location>
        <begin position="12"/>
        <end position="34"/>
    </location>
</feature>
<sequence>MANKYFQAMRRFLPDGFISGILLIILLAYLLPGIGRQGSAIELKVLIRYGISLLFFFYGLRLSPEKLRADLSNWRLHLLIQSITFLVFPLVVLAFRPLLAGSENEMLWLAVFFLAALPSTVSSSVVMVSIAEGNLPSAIFNASISGVIGILLTPLWMGIFLEKQSEAFAFGEVIRDLVVQILIPVFIGLLLHRWWGVWANRNKRYLSLFDKSVILMVVYRSFSDSFLNGVFTSIMLHELLLLGGSVIGLFFFIFEGTKVLTRLMHFNREDRITILFASSKKSLVHGSVMVMVLFGDTSVGSLFLVPVMIYHAFQLFYISIVARRYGKEKIEGLKD</sequence>
<comment type="caution">
    <text evidence="2">The sequence shown here is derived from an EMBL/GenBank/DDBJ whole genome shotgun (WGS) entry which is preliminary data.</text>
</comment>
<feature type="transmembrane region" description="Helical" evidence="1">
    <location>
        <begin position="46"/>
        <end position="64"/>
    </location>
</feature>
<feature type="transmembrane region" description="Helical" evidence="1">
    <location>
        <begin position="138"/>
        <end position="157"/>
    </location>
</feature>
<dbReference type="Proteomes" id="UP000036958">
    <property type="component" value="Unassembled WGS sequence"/>
</dbReference>
<gene>
    <name evidence="2" type="ORF">NC99_30820</name>
</gene>
<feature type="transmembrane region" description="Helical" evidence="1">
    <location>
        <begin position="300"/>
        <end position="320"/>
    </location>
</feature>
<reference evidence="3" key="1">
    <citation type="submission" date="2015-07" db="EMBL/GenBank/DDBJ databases">
        <title>Genome sequencing of Sunxiuqinia dokdonensis strain SK.</title>
        <authorList>
            <person name="Ahn S."/>
            <person name="Kim B.-C."/>
        </authorList>
    </citation>
    <scope>NUCLEOTIDE SEQUENCE [LARGE SCALE GENOMIC DNA]</scope>
    <source>
        <strain evidence="3">SK</strain>
    </source>
</reference>
<dbReference type="Gene3D" id="1.20.1530.20">
    <property type="match status" value="1"/>
</dbReference>
<dbReference type="Pfam" id="PF13593">
    <property type="entry name" value="SBF_like"/>
    <property type="match status" value="1"/>
</dbReference>
<dbReference type="InterPro" id="IPR038770">
    <property type="entry name" value="Na+/solute_symporter_sf"/>
</dbReference>
<dbReference type="InterPro" id="IPR016833">
    <property type="entry name" value="Put_Na-Bile_cotransptr"/>
</dbReference>
<keyword evidence="3" id="KW-1185">Reference proteome</keyword>
<keyword evidence="1" id="KW-0472">Membrane</keyword>
<name>A0A0L8V6M2_9BACT</name>
<organism evidence="2 3">
    <name type="scientific">Sunxiuqinia dokdonensis</name>
    <dbReference type="NCBI Taxonomy" id="1409788"/>
    <lineage>
        <taxon>Bacteria</taxon>
        <taxon>Pseudomonadati</taxon>
        <taxon>Bacteroidota</taxon>
        <taxon>Bacteroidia</taxon>
        <taxon>Marinilabiliales</taxon>
        <taxon>Prolixibacteraceae</taxon>
        <taxon>Sunxiuqinia</taxon>
    </lineage>
</organism>
<dbReference type="EMBL" id="LGIA01000171">
    <property type="protein sequence ID" value="KOH44089.1"/>
    <property type="molecule type" value="Genomic_DNA"/>
</dbReference>
<dbReference type="PANTHER" id="PTHR18640">
    <property type="entry name" value="SOLUTE CARRIER FAMILY 10 MEMBER 7"/>
    <property type="match status" value="1"/>
</dbReference>
<proteinExistence type="predicted"/>
<dbReference type="PIRSF" id="PIRSF026166">
    <property type="entry name" value="UCP026166"/>
    <property type="match status" value="1"/>
</dbReference>
<evidence type="ECO:0008006" key="4">
    <source>
        <dbReference type="Google" id="ProtNLM"/>
    </source>
</evidence>
<dbReference type="STRING" id="1409788.NC99_30820"/>
<keyword evidence="1" id="KW-1133">Transmembrane helix</keyword>
<feature type="transmembrane region" description="Helical" evidence="1">
    <location>
        <begin position="107"/>
        <end position="131"/>
    </location>
</feature>
<evidence type="ECO:0000313" key="2">
    <source>
        <dbReference type="EMBL" id="KOH44089.1"/>
    </source>
</evidence>